<evidence type="ECO:0000313" key="1">
    <source>
        <dbReference type="EMBL" id="PVH33608.1"/>
    </source>
</evidence>
<organism evidence="1">
    <name type="scientific">Panicum hallii</name>
    <dbReference type="NCBI Taxonomy" id="206008"/>
    <lineage>
        <taxon>Eukaryota</taxon>
        <taxon>Viridiplantae</taxon>
        <taxon>Streptophyta</taxon>
        <taxon>Embryophyta</taxon>
        <taxon>Tracheophyta</taxon>
        <taxon>Spermatophyta</taxon>
        <taxon>Magnoliopsida</taxon>
        <taxon>Liliopsida</taxon>
        <taxon>Poales</taxon>
        <taxon>Poaceae</taxon>
        <taxon>PACMAD clade</taxon>
        <taxon>Panicoideae</taxon>
        <taxon>Panicodae</taxon>
        <taxon>Paniceae</taxon>
        <taxon>Panicinae</taxon>
        <taxon>Panicum</taxon>
        <taxon>Panicum sect. Panicum</taxon>
    </lineage>
</organism>
<proteinExistence type="predicted"/>
<reference evidence="1" key="1">
    <citation type="submission" date="2018-04" db="EMBL/GenBank/DDBJ databases">
        <title>WGS assembly of Panicum hallii.</title>
        <authorList>
            <person name="Lovell J."/>
            <person name="Jenkins J."/>
            <person name="Lowry D."/>
            <person name="Mamidi S."/>
            <person name="Sreedasyam A."/>
            <person name="Weng X."/>
            <person name="Barry K."/>
            <person name="Bonette J."/>
            <person name="Campitelli B."/>
            <person name="Daum C."/>
            <person name="Gordon S."/>
            <person name="Gould B."/>
            <person name="Lipzen A."/>
            <person name="Macqueen A."/>
            <person name="Palacio-Mejia J."/>
            <person name="Plott C."/>
            <person name="Shakirov E."/>
            <person name="Shu S."/>
            <person name="Yoshinaga Y."/>
            <person name="Zane M."/>
            <person name="Rokhsar D."/>
            <person name="Grimwood J."/>
            <person name="Schmutz J."/>
            <person name="Juenger T."/>
        </authorList>
    </citation>
    <scope>NUCLEOTIDE SEQUENCE [LARGE SCALE GENOMIC DNA]</scope>
    <source>
        <strain evidence="1">FIL2</strain>
    </source>
</reference>
<gene>
    <name evidence="1" type="ORF">PAHAL_8G031100</name>
</gene>
<protein>
    <submittedName>
        <fullName evidence="1">Uncharacterized protein</fullName>
    </submittedName>
</protein>
<dbReference type="Gramene" id="PVH33608">
    <property type="protein sequence ID" value="PVH33608"/>
    <property type="gene ID" value="PAHAL_8G031100"/>
</dbReference>
<sequence>MLIKRLKCFELLQFTASWAIPATLARKETSSFPTGSYLIRLVHDSWTRSWTNVQILVNLYQHSCRDRSKTPSISDQ</sequence>
<accession>A0A2T8I7H3</accession>
<name>A0A2T8I7H3_9POAL</name>
<dbReference type="AlphaFoldDB" id="A0A2T8I7H3"/>
<dbReference type="Proteomes" id="UP000243499">
    <property type="component" value="Chromosome 8"/>
</dbReference>
<dbReference type="EMBL" id="CM008053">
    <property type="protein sequence ID" value="PVH33608.1"/>
    <property type="molecule type" value="Genomic_DNA"/>
</dbReference>